<dbReference type="Pfam" id="PF01955">
    <property type="entry name" value="CbiZ"/>
    <property type="match status" value="1"/>
</dbReference>
<name>A0A1W1I9I0_9BACT</name>
<dbReference type="PANTHER" id="PTHR35336:SF5">
    <property type="entry name" value="ADENOSYLCOBINAMIDE AMIDOHYDROLASE"/>
    <property type="match status" value="1"/>
</dbReference>
<evidence type="ECO:0000313" key="2">
    <source>
        <dbReference type="Proteomes" id="UP000192042"/>
    </source>
</evidence>
<keyword evidence="1" id="KW-0378">Hydrolase</keyword>
<dbReference type="PANTHER" id="PTHR35336">
    <property type="entry name" value="ADENOSYLCOBINAMIDE AMIDOHYDROLASE"/>
    <property type="match status" value="1"/>
</dbReference>
<dbReference type="EMBL" id="LT828648">
    <property type="protein sequence ID" value="SLM49697.1"/>
    <property type="molecule type" value="Genomic_DNA"/>
</dbReference>
<dbReference type="EC" id="3.5.1.90" evidence="1"/>
<dbReference type="Proteomes" id="UP000192042">
    <property type="component" value="Chromosome I"/>
</dbReference>
<protein>
    <submittedName>
        <fullName evidence="1">Putative Adenosylcobinamide amidohydrolase</fullName>
        <ecNumber evidence="1">3.5.1.90</ecNumber>
    </submittedName>
</protein>
<dbReference type="InterPro" id="IPR002808">
    <property type="entry name" value="AdoCbi_amidolase"/>
</dbReference>
<organism evidence="1 2">
    <name type="scientific">Nitrospira japonica</name>
    <dbReference type="NCBI Taxonomy" id="1325564"/>
    <lineage>
        <taxon>Bacteria</taxon>
        <taxon>Pseudomonadati</taxon>
        <taxon>Nitrospirota</taxon>
        <taxon>Nitrospiria</taxon>
        <taxon>Nitrospirales</taxon>
        <taxon>Nitrospiraceae</taxon>
        <taxon>Nitrospira</taxon>
    </lineage>
</organism>
<dbReference type="AlphaFoldDB" id="A0A1W1I9I0"/>
<dbReference type="KEGG" id="nja:NSJP_3530"/>
<dbReference type="STRING" id="1325564.NSJP_3530"/>
<gene>
    <name evidence="1" type="ORF">NSJP_3530</name>
</gene>
<reference evidence="1 2" key="1">
    <citation type="submission" date="2017-03" db="EMBL/GenBank/DDBJ databases">
        <authorList>
            <person name="Afonso C.L."/>
            <person name="Miller P.J."/>
            <person name="Scott M.A."/>
            <person name="Spackman E."/>
            <person name="Goraichik I."/>
            <person name="Dimitrov K.M."/>
            <person name="Suarez D.L."/>
            <person name="Swayne D.E."/>
        </authorList>
    </citation>
    <scope>NUCLEOTIDE SEQUENCE [LARGE SCALE GENOMIC DNA]</scope>
    <source>
        <strain evidence="1">Genome sequencing of Nitrospira japonica strain NJ11</strain>
    </source>
</reference>
<proteinExistence type="predicted"/>
<accession>A0A1W1I9I0</accession>
<dbReference type="InterPro" id="IPR052209">
    <property type="entry name" value="CbiZ"/>
</dbReference>
<dbReference type="GO" id="GO:0043756">
    <property type="term" value="F:adenosylcobinamide hydrolase activity"/>
    <property type="evidence" value="ECO:0007669"/>
    <property type="project" value="UniProtKB-EC"/>
</dbReference>
<keyword evidence="2" id="KW-1185">Reference proteome</keyword>
<sequence>MLDTLVLRLGGMYRVLSSAPGGGGLVRARSILNHQVAANPMTSGRRTVWASKAMSDWQDPARFLGALADRLGVERPVVGLMTAVPMTRLVHRREEKEGIWVECFCTVGVANAVRAGEPVRRDANTRGRRRDGTINIILVTNATLTGSAMVGAVQVATESKTAVLIRRCIPSAASHGTATGTGTDAVVVASNGFGGHKIRYSGTHTQIGSMIGRLVARCVEEGLTRWFRWRRTSLP</sequence>
<evidence type="ECO:0000313" key="1">
    <source>
        <dbReference type="EMBL" id="SLM49697.1"/>
    </source>
</evidence>